<sequence>MHRKTLTTRRIISLIVRMVLIVLSAEILVMLIFNHFHIETRLSEIQLAIADSLLLLLIAAYPALRWVIRPIIRAAQVSAAHTEMLAAALENAGESVIITDADCIMVHVNKAFEATTGYTFQQAVGRNPNMLQSGIQNSAFYERMWNALNHNGEWKGELWNRRADGSIYPEVLHIRAILDAQHELQYYIGTFSDISERLELEKAARQSQKMEALGTLVGGVAHNFNNILSGIIGKAYLAKKKSTSDAVQRHLDDIHQLGMDGSTLIRQLLSFSQDSTHDIQKIPFTTLLKATLKSLQSSMEEEIQVQTNFPEEELFVFGDAGQLQQSFVNLINNATDTLRNSEDKLIKVTLEERRCSVCPQSEACDSCNGHVVHLCVEDSGCGIHESEMEHIFDPFFTTKDEGTGLGLSMVEGAIKSHGGSIHAESKLNHGTTLTICLPLNNPNADSASHDEYHI</sequence>
<dbReference type="Pfam" id="PF00989">
    <property type="entry name" value="PAS"/>
    <property type="match status" value="1"/>
</dbReference>
<dbReference type="InterPro" id="IPR035965">
    <property type="entry name" value="PAS-like_dom_sf"/>
</dbReference>
<dbReference type="GO" id="GO:0000155">
    <property type="term" value="F:phosphorelay sensor kinase activity"/>
    <property type="evidence" value="ECO:0007669"/>
    <property type="project" value="InterPro"/>
</dbReference>
<dbReference type="PRINTS" id="PR00344">
    <property type="entry name" value="BCTRLSENSOR"/>
</dbReference>
<feature type="domain" description="Histidine kinase" evidence="10">
    <location>
        <begin position="219"/>
        <end position="441"/>
    </location>
</feature>
<dbReference type="InterPro" id="IPR000700">
    <property type="entry name" value="PAS-assoc_C"/>
</dbReference>
<keyword evidence="9" id="KW-1133">Transmembrane helix</keyword>
<evidence type="ECO:0000256" key="4">
    <source>
        <dbReference type="ARBA" id="ARBA00022679"/>
    </source>
</evidence>
<dbReference type="PROSITE" id="PS50109">
    <property type="entry name" value="HIS_KIN"/>
    <property type="match status" value="1"/>
</dbReference>
<dbReference type="GO" id="GO:0005524">
    <property type="term" value="F:ATP binding"/>
    <property type="evidence" value="ECO:0007669"/>
    <property type="project" value="UniProtKB-KW"/>
</dbReference>
<comment type="caution">
    <text evidence="13">The sequence shown here is derived from an EMBL/GenBank/DDBJ whole genome shotgun (WGS) entry which is preliminary data.</text>
</comment>
<dbReference type="STRING" id="1921010.MMIC_P0626"/>
<dbReference type="SMART" id="SM00387">
    <property type="entry name" value="HATPase_c"/>
    <property type="match status" value="1"/>
</dbReference>
<dbReference type="PROSITE" id="PS50113">
    <property type="entry name" value="PAC"/>
    <property type="match status" value="1"/>
</dbReference>
<dbReference type="InterPro" id="IPR003594">
    <property type="entry name" value="HATPase_dom"/>
</dbReference>
<evidence type="ECO:0000259" key="11">
    <source>
        <dbReference type="PROSITE" id="PS50112"/>
    </source>
</evidence>
<dbReference type="EMBL" id="BDFD01000003">
    <property type="protein sequence ID" value="GAV19675.1"/>
    <property type="molecule type" value="Genomic_DNA"/>
</dbReference>
<dbReference type="PANTHER" id="PTHR43065:SF42">
    <property type="entry name" value="TWO-COMPONENT SENSOR PPRA"/>
    <property type="match status" value="1"/>
</dbReference>
<dbReference type="AlphaFoldDB" id="A0A1L8CLA7"/>
<feature type="domain" description="PAC" evidence="12">
    <location>
        <begin position="154"/>
        <end position="206"/>
    </location>
</feature>
<evidence type="ECO:0000256" key="2">
    <source>
        <dbReference type="ARBA" id="ARBA00012438"/>
    </source>
</evidence>
<comment type="catalytic activity">
    <reaction evidence="1">
        <text>ATP + protein L-histidine = ADP + protein N-phospho-L-histidine.</text>
        <dbReference type="EC" id="2.7.13.3"/>
    </reaction>
</comment>
<gene>
    <name evidence="13" type="ORF">MMIC_P0626</name>
</gene>
<dbReference type="SUPFAM" id="SSF47384">
    <property type="entry name" value="Homodimeric domain of signal transducing histidine kinase"/>
    <property type="match status" value="1"/>
</dbReference>
<keyword evidence="4 13" id="KW-0808">Transferase</keyword>
<evidence type="ECO:0000256" key="1">
    <source>
        <dbReference type="ARBA" id="ARBA00000085"/>
    </source>
</evidence>
<dbReference type="SUPFAM" id="SSF55874">
    <property type="entry name" value="ATPase domain of HSP90 chaperone/DNA topoisomerase II/histidine kinase"/>
    <property type="match status" value="1"/>
</dbReference>
<feature type="transmembrane region" description="Helical" evidence="9">
    <location>
        <begin position="45"/>
        <end position="64"/>
    </location>
</feature>
<dbReference type="Pfam" id="PF02518">
    <property type="entry name" value="HATPase_c"/>
    <property type="match status" value="1"/>
</dbReference>
<evidence type="ECO:0000256" key="6">
    <source>
        <dbReference type="ARBA" id="ARBA00022777"/>
    </source>
</evidence>
<dbReference type="PANTHER" id="PTHR43065">
    <property type="entry name" value="SENSOR HISTIDINE KINASE"/>
    <property type="match status" value="1"/>
</dbReference>
<dbReference type="EC" id="2.7.13.3" evidence="2"/>
<dbReference type="InterPro" id="IPR004358">
    <property type="entry name" value="Sig_transdc_His_kin-like_C"/>
</dbReference>
<evidence type="ECO:0000256" key="3">
    <source>
        <dbReference type="ARBA" id="ARBA00022553"/>
    </source>
</evidence>
<reference evidence="13 14" key="1">
    <citation type="journal article" date="2017" name="Arch. Microbiol.">
        <title>Mariprofundus micogutta sp. nov., a novel iron-oxidizing zetaproteobacterium isolated from a deep-sea hydrothermal field at the Bayonnaise knoll of the Izu-Ogasawara arc, and a description of Mariprofundales ord. nov. and Zetaproteobacteria classis nov.</title>
        <authorList>
            <person name="Makita H."/>
            <person name="Tanaka E."/>
            <person name="Mitsunobu S."/>
            <person name="Miyazaki M."/>
            <person name="Nunoura T."/>
            <person name="Uematsu K."/>
            <person name="Takaki Y."/>
            <person name="Nishi S."/>
            <person name="Shimamura S."/>
            <person name="Takai K."/>
        </authorList>
    </citation>
    <scope>NUCLEOTIDE SEQUENCE [LARGE SCALE GENOMIC DNA]</scope>
    <source>
        <strain evidence="13 14">ET2</strain>
    </source>
</reference>
<evidence type="ECO:0000256" key="7">
    <source>
        <dbReference type="ARBA" id="ARBA00022840"/>
    </source>
</evidence>
<keyword evidence="9" id="KW-0812">Transmembrane</keyword>
<evidence type="ECO:0000256" key="9">
    <source>
        <dbReference type="SAM" id="Phobius"/>
    </source>
</evidence>
<dbReference type="InterPro" id="IPR000014">
    <property type="entry name" value="PAS"/>
</dbReference>
<dbReference type="InterPro" id="IPR036890">
    <property type="entry name" value="HATPase_C_sf"/>
</dbReference>
<evidence type="ECO:0000259" key="10">
    <source>
        <dbReference type="PROSITE" id="PS50109"/>
    </source>
</evidence>
<dbReference type="CDD" id="cd00130">
    <property type="entry name" value="PAS"/>
    <property type="match status" value="1"/>
</dbReference>
<dbReference type="OrthoDB" id="5296247at2"/>
<keyword evidence="7" id="KW-0067">ATP-binding</keyword>
<dbReference type="PROSITE" id="PS50112">
    <property type="entry name" value="PAS"/>
    <property type="match status" value="1"/>
</dbReference>
<dbReference type="InterPro" id="IPR003661">
    <property type="entry name" value="HisK_dim/P_dom"/>
</dbReference>
<dbReference type="Gene3D" id="3.30.565.10">
    <property type="entry name" value="Histidine kinase-like ATPase, C-terminal domain"/>
    <property type="match status" value="1"/>
</dbReference>
<evidence type="ECO:0000313" key="13">
    <source>
        <dbReference type="EMBL" id="GAV19675.1"/>
    </source>
</evidence>
<keyword evidence="6 13" id="KW-0418">Kinase</keyword>
<evidence type="ECO:0000256" key="5">
    <source>
        <dbReference type="ARBA" id="ARBA00022741"/>
    </source>
</evidence>
<feature type="domain" description="PAS" evidence="11">
    <location>
        <begin position="81"/>
        <end position="127"/>
    </location>
</feature>
<organism evidence="13 14">
    <name type="scientific">Mariprofundus micogutta</name>
    <dbReference type="NCBI Taxonomy" id="1921010"/>
    <lineage>
        <taxon>Bacteria</taxon>
        <taxon>Pseudomonadati</taxon>
        <taxon>Pseudomonadota</taxon>
        <taxon>Candidatius Mariprofundia</taxon>
        <taxon>Mariprofundales</taxon>
        <taxon>Mariprofundaceae</taxon>
        <taxon>Mariprofundus</taxon>
    </lineage>
</organism>
<dbReference type="InterPro" id="IPR036097">
    <property type="entry name" value="HisK_dim/P_sf"/>
</dbReference>
<keyword evidence="8" id="KW-0902">Two-component regulatory system</keyword>
<dbReference type="InterPro" id="IPR005467">
    <property type="entry name" value="His_kinase_dom"/>
</dbReference>
<keyword evidence="3" id="KW-0597">Phosphoprotein</keyword>
<accession>A0A1L8CLA7</accession>
<evidence type="ECO:0000259" key="12">
    <source>
        <dbReference type="PROSITE" id="PS50113"/>
    </source>
</evidence>
<keyword evidence="9" id="KW-0472">Membrane</keyword>
<dbReference type="SMART" id="SM00086">
    <property type="entry name" value="PAC"/>
    <property type="match status" value="1"/>
</dbReference>
<keyword evidence="5" id="KW-0547">Nucleotide-binding</keyword>
<dbReference type="Gene3D" id="1.10.287.130">
    <property type="match status" value="1"/>
</dbReference>
<dbReference type="NCBIfam" id="TIGR00229">
    <property type="entry name" value="sensory_box"/>
    <property type="match status" value="1"/>
</dbReference>
<dbReference type="CDD" id="cd00075">
    <property type="entry name" value="HATPase"/>
    <property type="match status" value="1"/>
</dbReference>
<dbReference type="InterPro" id="IPR001610">
    <property type="entry name" value="PAC"/>
</dbReference>
<proteinExistence type="predicted"/>
<dbReference type="GO" id="GO:0006355">
    <property type="term" value="P:regulation of DNA-templated transcription"/>
    <property type="evidence" value="ECO:0007669"/>
    <property type="project" value="InterPro"/>
</dbReference>
<name>A0A1L8CLA7_9PROT</name>
<dbReference type="InterPro" id="IPR013767">
    <property type="entry name" value="PAS_fold"/>
</dbReference>
<feature type="transmembrane region" description="Helical" evidence="9">
    <location>
        <begin position="12"/>
        <end position="33"/>
    </location>
</feature>
<evidence type="ECO:0000313" key="14">
    <source>
        <dbReference type="Proteomes" id="UP000231632"/>
    </source>
</evidence>
<dbReference type="CDD" id="cd00082">
    <property type="entry name" value="HisKA"/>
    <property type="match status" value="1"/>
</dbReference>
<dbReference type="SUPFAM" id="SSF55785">
    <property type="entry name" value="PYP-like sensor domain (PAS domain)"/>
    <property type="match status" value="1"/>
</dbReference>
<dbReference type="Proteomes" id="UP000231632">
    <property type="component" value="Unassembled WGS sequence"/>
</dbReference>
<evidence type="ECO:0000256" key="8">
    <source>
        <dbReference type="ARBA" id="ARBA00023012"/>
    </source>
</evidence>
<protein>
    <recommendedName>
        <fullName evidence="2">histidine kinase</fullName>
        <ecNumber evidence="2">2.7.13.3</ecNumber>
    </recommendedName>
</protein>
<dbReference type="SMART" id="SM00091">
    <property type="entry name" value="PAS"/>
    <property type="match status" value="1"/>
</dbReference>
<keyword evidence="14" id="KW-1185">Reference proteome</keyword>
<dbReference type="Gene3D" id="3.30.450.20">
    <property type="entry name" value="PAS domain"/>
    <property type="match status" value="1"/>
</dbReference>